<accession>A0A9N9KW03</accession>
<dbReference type="Proteomes" id="UP000696280">
    <property type="component" value="Unassembled WGS sequence"/>
</dbReference>
<dbReference type="AlphaFoldDB" id="A0A9N9KW03"/>
<evidence type="ECO:0000313" key="1">
    <source>
        <dbReference type="EMBL" id="CAG8955360.1"/>
    </source>
</evidence>
<dbReference type="PANTHER" id="PTHR38846">
    <property type="entry name" value="C3H1-TYPE DOMAIN-CONTAINING PROTEIN"/>
    <property type="match status" value="1"/>
</dbReference>
<reference evidence="1" key="1">
    <citation type="submission" date="2021-07" db="EMBL/GenBank/DDBJ databases">
        <authorList>
            <person name="Durling M."/>
        </authorList>
    </citation>
    <scope>NUCLEOTIDE SEQUENCE</scope>
</reference>
<gene>
    <name evidence="1" type="ORF">HYFRA_00011344</name>
</gene>
<organism evidence="1 2">
    <name type="scientific">Hymenoscyphus fraxineus</name>
    <dbReference type="NCBI Taxonomy" id="746836"/>
    <lineage>
        <taxon>Eukaryota</taxon>
        <taxon>Fungi</taxon>
        <taxon>Dikarya</taxon>
        <taxon>Ascomycota</taxon>
        <taxon>Pezizomycotina</taxon>
        <taxon>Leotiomycetes</taxon>
        <taxon>Helotiales</taxon>
        <taxon>Helotiaceae</taxon>
        <taxon>Hymenoscyphus</taxon>
    </lineage>
</organism>
<name>A0A9N9KW03_9HELO</name>
<dbReference type="PANTHER" id="PTHR38846:SF1">
    <property type="entry name" value="C3H1-TYPE DOMAIN-CONTAINING PROTEIN"/>
    <property type="match status" value="1"/>
</dbReference>
<sequence>MAKKKRSRGTNNSEVTKWEHLRNIVREWKEYFGNESNLQNWQRLCEDLDIVGDLSSKTKCKKAPQALEGIWVNIWDFLDDVKSGVPVRRYRSQASLAEYTISTQRIYPKKEAKKQGPVRALLAHIF</sequence>
<dbReference type="OrthoDB" id="6105938at2759"/>
<dbReference type="EMBL" id="CAJVRL010000061">
    <property type="protein sequence ID" value="CAG8955360.1"/>
    <property type="molecule type" value="Genomic_DNA"/>
</dbReference>
<comment type="caution">
    <text evidence="1">The sequence shown here is derived from an EMBL/GenBank/DDBJ whole genome shotgun (WGS) entry which is preliminary data.</text>
</comment>
<evidence type="ECO:0000313" key="2">
    <source>
        <dbReference type="Proteomes" id="UP000696280"/>
    </source>
</evidence>
<protein>
    <submittedName>
        <fullName evidence="1">Uncharacterized protein</fullName>
    </submittedName>
</protein>
<keyword evidence="2" id="KW-1185">Reference proteome</keyword>
<proteinExistence type="predicted"/>